<sequence>MKREAADATSVVSDASLPASSSSEQLAAALPASWEVFAAECGVASDDMPALAELNLTMHSLHRRRTVDVFETGRCMVAVAVIVPEDKFHAWNKRVYGYSRTHATNFMNVHVRLCHLRHRFEAVEASSTALVTLATQNEAKVEEVLAAMEKGNKLTIAGIKAMLKDPNEAPAPIVPLTEIGGPAGITAMSRQMVKTSFADLVGRISSIVSAIEAAMGSGTMPKRVTKSKLGPQVEPLARRARRELEHLILPLVPTNDIQPWHMAPMRLDPKSGWGFVITLLNELGDMSRWPSGPVLLAWLRGTVVPTLLWTTGSPKGKLPKVEARLMPTRTEARVESVDESEVVETVEPAKAVAIVVKATEGTDAAAEADDAMAGDTTDEAVAPIALQPTANQKLTESAATKAPRTMVRPDFLMKTAQAGSSASPTPKL</sequence>
<feature type="compositionally biased region" description="Polar residues" evidence="1">
    <location>
        <begin position="388"/>
        <end position="398"/>
    </location>
</feature>
<evidence type="ECO:0000313" key="3">
    <source>
        <dbReference type="Proteomes" id="UP001205906"/>
    </source>
</evidence>
<accession>A0ABT1CB99</accession>
<name>A0ABT1CB99_9HYPH</name>
<dbReference type="EMBL" id="JAMXQS010000009">
    <property type="protein sequence ID" value="MCO6051743.1"/>
    <property type="molecule type" value="Genomic_DNA"/>
</dbReference>
<dbReference type="Proteomes" id="UP001205906">
    <property type="component" value="Unassembled WGS sequence"/>
</dbReference>
<proteinExistence type="predicted"/>
<keyword evidence="3" id="KW-1185">Reference proteome</keyword>
<reference evidence="2 3" key="1">
    <citation type="submission" date="2022-06" db="EMBL/GenBank/DDBJ databases">
        <title>Mesorhizobium sp. strain RP14 Genome sequencing and assembly.</title>
        <authorList>
            <person name="Kim I."/>
        </authorList>
    </citation>
    <scope>NUCLEOTIDE SEQUENCE [LARGE SCALE GENOMIC DNA]</scope>
    <source>
        <strain evidence="3">RP14(2022)</strain>
    </source>
</reference>
<dbReference type="RefSeq" id="WP_252821623.1">
    <property type="nucleotide sequence ID" value="NZ_JAMXQS010000009.1"/>
</dbReference>
<evidence type="ECO:0000313" key="2">
    <source>
        <dbReference type="EMBL" id="MCO6051743.1"/>
    </source>
</evidence>
<feature type="region of interest" description="Disordered" evidence="1">
    <location>
        <begin position="388"/>
        <end position="408"/>
    </location>
</feature>
<evidence type="ECO:0000256" key="1">
    <source>
        <dbReference type="SAM" id="MobiDB-lite"/>
    </source>
</evidence>
<gene>
    <name evidence="2" type="ORF">NGM99_18310</name>
</gene>
<protein>
    <submittedName>
        <fullName evidence="2">Uncharacterized protein</fullName>
    </submittedName>
</protein>
<organism evidence="2 3">
    <name type="scientific">Mesorhizobium liriopis</name>
    <dbReference type="NCBI Taxonomy" id="2953882"/>
    <lineage>
        <taxon>Bacteria</taxon>
        <taxon>Pseudomonadati</taxon>
        <taxon>Pseudomonadota</taxon>
        <taxon>Alphaproteobacteria</taxon>
        <taxon>Hyphomicrobiales</taxon>
        <taxon>Phyllobacteriaceae</taxon>
        <taxon>Mesorhizobium</taxon>
    </lineage>
</organism>
<comment type="caution">
    <text evidence="2">The sequence shown here is derived from an EMBL/GenBank/DDBJ whole genome shotgun (WGS) entry which is preliminary data.</text>
</comment>